<dbReference type="EMBL" id="JAUOEK010000008">
    <property type="protein sequence ID" value="MDO5968188.1"/>
    <property type="molecule type" value="Genomic_DNA"/>
</dbReference>
<comment type="caution">
    <text evidence="2">The sequence shown here is derived from an EMBL/GenBank/DDBJ whole genome shotgun (WGS) entry which is preliminary data.</text>
</comment>
<feature type="domain" description="DNA mismatch repair protein MutS-like N-terminal" evidence="1">
    <location>
        <begin position="12"/>
        <end position="68"/>
    </location>
</feature>
<dbReference type="Proteomes" id="UP001176883">
    <property type="component" value="Unassembled WGS sequence"/>
</dbReference>
<organism evidence="2 3">
    <name type="scientific">Flavivirga aquimarina</name>
    <dbReference type="NCBI Taxonomy" id="2027862"/>
    <lineage>
        <taxon>Bacteria</taxon>
        <taxon>Pseudomonadati</taxon>
        <taxon>Bacteroidota</taxon>
        <taxon>Flavobacteriia</taxon>
        <taxon>Flavobacteriales</taxon>
        <taxon>Flavobacteriaceae</taxon>
        <taxon>Flavivirga</taxon>
    </lineage>
</organism>
<proteinExistence type="predicted"/>
<feature type="non-terminal residue" evidence="2">
    <location>
        <position position="82"/>
    </location>
</feature>
<reference evidence="2" key="1">
    <citation type="submission" date="2023-07" db="EMBL/GenBank/DDBJ databases">
        <title>Two novel species in the genus Flavivirga.</title>
        <authorList>
            <person name="Kwon K."/>
        </authorList>
    </citation>
    <scope>NUCLEOTIDE SEQUENCE</scope>
    <source>
        <strain evidence="2">KCTC 52353</strain>
    </source>
</reference>
<keyword evidence="3" id="KW-1185">Reference proteome</keyword>
<name>A0ABT8W4Z9_9FLAO</name>
<evidence type="ECO:0000313" key="2">
    <source>
        <dbReference type="EMBL" id="MDO5968188.1"/>
    </source>
</evidence>
<dbReference type="Pfam" id="PF01624">
    <property type="entry name" value="MutS_I"/>
    <property type="match status" value="1"/>
</dbReference>
<gene>
    <name evidence="2" type="ORF">Q4Q35_00055</name>
</gene>
<sequence length="82" mass="9276">MTIAEKVQVSADKTRFTLFKEGLFYKCYNEDAMMFTQKVRAYKVSSKFVKSVGAEVRSLGFPASEIEKENLKLQAISEAIQA</sequence>
<evidence type="ECO:0000259" key="1">
    <source>
        <dbReference type="Pfam" id="PF01624"/>
    </source>
</evidence>
<dbReference type="InterPro" id="IPR007695">
    <property type="entry name" value="DNA_mismatch_repair_MutS-lik_N"/>
</dbReference>
<protein>
    <recommendedName>
        <fullName evidence="1">DNA mismatch repair protein MutS-like N-terminal domain-containing protein</fullName>
    </recommendedName>
</protein>
<accession>A0ABT8W4Z9</accession>
<evidence type="ECO:0000313" key="3">
    <source>
        <dbReference type="Proteomes" id="UP001176883"/>
    </source>
</evidence>